<dbReference type="RefSeq" id="WP_344631030.1">
    <property type="nucleotide sequence ID" value="NZ_BAAATJ010000009.1"/>
</dbReference>
<dbReference type="EMBL" id="BAAATJ010000009">
    <property type="protein sequence ID" value="GAA2397924.1"/>
    <property type="molecule type" value="Genomic_DNA"/>
</dbReference>
<evidence type="ECO:0000313" key="1">
    <source>
        <dbReference type="EMBL" id="GAA2397924.1"/>
    </source>
</evidence>
<protein>
    <submittedName>
        <fullName evidence="1">Uncharacterized protein</fullName>
    </submittedName>
</protein>
<keyword evidence="2" id="KW-1185">Reference proteome</keyword>
<accession>A0ABN3IA60</accession>
<comment type="caution">
    <text evidence="1">The sequence shown here is derived from an EMBL/GenBank/DDBJ whole genome shotgun (WGS) entry which is preliminary data.</text>
</comment>
<sequence length="74" mass="8469">MPKTNNPAAPSWVGYTSRYLTLPASEPFRLSPRKLARKCSISGAEFESGLRSLQEEGWLRRLGYDTWQLSRPVR</sequence>
<organism evidence="1 2">
    <name type="scientific">Streptomyces glaucosporus</name>
    <dbReference type="NCBI Taxonomy" id="284044"/>
    <lineage>
        <taxon>Bacteria</taxon>
        <taxon>Bacillati</taxon>
        <taxon>Actinomycetota</taxon>
        <taxon>Actinomycetes</taxon>
        <taxon>Kitasatosporales</taxon>
        <taxon>Streptomycetaceae</taxon>
        <taxon>Streptomyces</taxon>
    </lineage>
</organism>
<reference evidence="1 2" key="1">
    <citation type="journal article" date="2019" name="Int. J. Syst. Evol. Microbiol.">
        <title>The Global Catalogue of Microorganisms (GCM) 10K type strain sequencing project: providing services to taxonomists for standard genome sequencing and annotation.</title>
        <authorList>
            <consortium name="The Broad Institute Genomics Platform"/>
            <consortium name="The Broad Institute Genome Sequencing Center for Infectious Disease"/>
            <person name="Wu L."/>
            <person name="Ma J."/>
        </authorList>
    </citation>
    <scope>NUCLEOTIDE SEQUENCE [LARGE SCALE GENOMIC DNA]</scope>
    <source>
        <strain evidence="1 2">JCM 6921</strain>
    </source>
</reference>
<proteinExistence type="predicted"/>
<dbReference type="Proteomes" id="UP001500058">
    <property type="component" value="Unassembled WGS sequence"/>
</dbReference>
<gene>
    <name evidence="1" type="ORF">GCM10010420_25020</name>
</gene>
<name>A0ABN3IA60_9ACTN</name>
<evidence type="ECO:0000313" key="2">
    <source>
        <dbReference type="Proteomes" id="UP001500058"/>
    </source>
</evidence>